<protein>
    <submittedName>
        <fullName evidence="1">Uncharacterized protein</fullName>
    </submittedName>
</protein>
<dbReference type="Proteomes" id="UP000307720">
    <property type="component" value="Unassembled WGS sequence"/>
</dbReference>
<accession>A0AC61QX45</accession>
<reference evidence="1" key="1">
    <citation type="submission" date="2019-04" db="EMBL/GenBank/DDBJ databases">
        <title>Microbes associate with the intestines of laboratory mice.</title>
        <authorList>
            <person name="Navarre W."/>
            <person name="Wong E."/>
            <person name="Huang K."/>
            <person name="Tropini C."/>
            <person name="Ng K."/>
            <person name="Yu B."/>
        </authorList>
    </citation>
    <scope>NUCLEOTIDE SEQUENCE</scope>
    <source>
        <strain evidence="1">NM72_1-8</strain>
    </source>
</reference>
<proteinExistence type="predicted"/>
<name>A0AC61QX45_9FIRM</name>
<gene>
    <name evidence="1" type="ORF">E5357_12025</name>
</gene>
<evidence type="ECO:0000313" key="1">
    <source>
        <dbReference type="EMBL" id="TGX97558.1"/>
    </source>
</evidence>
<organism evidence="1 2">
    <name type="scientific">Hominisplanchenecus murintestinalis</name>
    <dbReference type="NCBI Taxonomy" id="2941517"/>
    <lineage>
        <taxon>Bacteria</taxon>
        <taxon>Bacillati</taxon>
        <taxon>Bacillota</taxon>
        <taxon>Clostridia</taxon>
        <taxon>Lachnospirales</taxon>
        <taxon>Lachnospiraceae</taxon>
        <taxon>Hominisplanchenecus</taxon>
    </lineage>
</organism>
<comment type="caution">
    <text evidence="1">The sequence shown here is derived from an EMBL/GenBank/DDBJ whole genome shotgun (WGS) entry which is preliminary data.</text>
</comment>
<dbReference type="EMBL" id="SRZB01000029">
    <property type="protein sequence ID" value="TGX97558.1"/>
    <property type="molecule type" value="Genomic_DNA"/>
</dbReference>
<evidence type="ECO:0000313" key="2">
    <source>
        <dbReference type="Proteomes" id="UP000307720"/>
    </source>
</evidence>
<keyword evidence="2" id="KW-1185">Reference proteome</keyword>
<sequence>MKQRFLNISIVLVMILVILGGCGSGSASAPAEDSGIATYNAASETQNNSYSETEVYEVEDTYTVDELVTMIMSGELSLDDVYIQVASGEINESEDILYEVENIVAEFEAEKARNASGIVVAKIFLGQQRTWNSTGTFHSTPFTLYLDVINPDTGDVSNFKTFSSMETYSCSPGCYSGAFGAISIGSNTSVTRNYFNSDFTKMIATLTMEDGAIHVGWIDENGQFTDVSAKISHSSEFSGLTNHQKPCFYNDYLYFMDFTNDNVQIKRVPINNLSEASVDILVDDVSWKGVGIYPYPDGSVVDNANAMQEFSDESMNYVANSNFFNDWISTTECVGTDDDIIYKYVLEDKDSYKYFDWYNERIALVPEVKNRKNWNAVVSPDGDRVAFLSKMTGGTDTSTSLFVVSINGGEPMKVNTSYDLSNPNDYSNLVALFDWR</sequence>